<dbReference type="InterPro" id="IPR035919">
    <property type="entry name" value="EAL_sf"/>
</dbReference>
<dbReference type="EMBL" id="SWCJ01000008">
    <property type="protein sequence ID" value="TKB54531.1"/>
    <property type="molecule type" value="Genomic_DNA"/>
</dbReference>
<evidence type="ECO:0000256" key="1">
    <source>
        <dbReference type="SAM" id="MobiDB-lite"/>
    </source>
</evidence>
<dbReference type="NCBIfam" id="TIGR00254">
    <property type="entry name" value="GGDEF"/>
    <property type="match status" value="1"/>
</dbReference>
<dbReference type="SMART" id="SM00267">
    <property type="entry name" value="GGDEF"/>
    <property type="match status" value="1"/>
</dbReference>
<accession>A0A4U1BM40</accession>
<dbReference type="InterPro" id="IPR046342">
    <property type="entry name" value="CBS_dom_sf"/>
</dbReference>
<dbReference type="SUPFAM" id="SSF54631">
    <property type="entry name" value="CBS-domain pair"/>
    <property type="match status" value="1"/>
</dbReference>
<dbReference type="Pfam" id="PF00563">
    <property type="entry name" value="EAL"/>
    <property type="match status" value="1"/>
</dbReference>
<evidence type="ECO:0000313" key="5">
    <source>
        <dbReference type="Proteomes" id="UP000305675"/>
    </source>
</evidence>
<dbReference type="Gene3D" id="3.20.20.450">
    <property type="entry name" value="EAL domain"/>
    <property type="match status" value="1"/>
</dbReference>
<gene>
    <name evidence="4" type="ORF">FCL42_12015</name>
</gene>
<dbReference type="PROSITE" id="PS50883">
    <property type="entry name" value="EAL"/>
    <property type="match status" value="1"/>
</dbReference>
<dbReference type="Gene3D" id="3.30.70.270">
    <property type="match status" value="1"/>
</dbReference>
<evidence type="ECO:0000259" key="3">
    <source>
        <dbReference type="PROSITE" id="PS50887"/>
    </source>
</evidence>
<dbReference type="RefSeq" id="WP_136863666.1">
    <property type="nucleotide sequence ID" value="NZ_SWCJ01000008.1"/>
</dbReference>
<feature type="compositionally biased region" description="Basic residues" evidence="1">
    <location>
        <begin position="572"/>
        <end position="588"/>
    </location>
</feature>
<dbReference type="PROSITE" id="PS50887">
    <property type="entry name" value="GGDEF"/>
    <property type="match status" value="1"/>
</dbReference>
<dbReference type="InterPro" id="IPR001633">
    <property type="entry name" value="EAL_dom"/>
</dbReference>
<dbReference type="Pfam" id="PF00990">
    <property type="entry name" value="GGDEF"/>
    <property type="match status" value="1"/>
</dbReference>
<dbReference type="GO" id="GO:0071111">
    <property type="term" value="F:cyclic-guanylate-specific phosphodiesterase activity"/>
    <property type="evidence" value="ECO:0007669"/>
    <property type="project" value="InterPro"/>
</dbReference>
<dbReference type="SUPFAM" id="SSF55073">
    <property type="entry name" value="Nucleotide cyclase"/>
    <property type="match status" value="1"/>
</dbReference>
<dbReference type="CDD" id="cd01949">
    <property type="entry name" value="GGDEF"/>
    <property type="match status" value="1"/>
</dbReference>
<dbReference type="SMART" id="SM00052">
    <property type="entry name" value="EAL"/>
    <property type="match status" value="1"/>
</dbReference>
<dbReference type="PANTHER" id="PTHR33121:SF76">
    <property type="entry name" value="SIGNALING PROTEIN"/>
    <property type="match status" value="1"/>
</dbReference>
<feature type="domain" description="GGDEF" evidence="3">
    <location>
        <begin position="423"/>
        <end position="574"/>
    </location>
</feature>
<organism evidence="4 5">
    <name type="scientific">Ferrimonas aestuarii</name>
    <dbReference type="NCBI Taxonomy" id="2569539"/>
    <lineage>
        <taxon>Bacteria</taxon>
        <taxon>Pseudomonadati</taxon>
        <taxon>Pseudomonadota</taxon>
        <taxon>Gammaproteobacteria</taxon>
        <taxon>Alteromonadales</taxon>
        <taxon>Ferrimonadaceae</taxon>
        <taxon>Ferrimonas</taxon>
    </lineage>
</organism>
<dbReference type="InterPro" id="IPR050706">
    <property type="entry name" value="Cyclic-di-GMP_PDE-like"/>
</dbReference>
<feature type="region of interest" description="Disordered" evidence="1">
    <location>
        <begin position="566"/>
        <end position="588"/>
    </location>
</feature>
<dbReference type="OrthoDB" id="1673646at2"/>
<name>A0A4U1BM40_9GAMM</name>
<dbReference type="InterPro" id="IPR043128">
    <property type="entry name" value="Rev_trsase/Diguanyl_cyclase"/>
</dbReference>
<protein>
    <submittedName>
        <fullName evidence="4">GGDEF domain-containing protein</fullName>
    </submittedName>
</protein>
<keyword evidence="5" id="KW-1185">Reference proteome</keyword>
<reference evidence="4 5" key="1">
    <citation type="submission" date="2019-04" db="EMBL/GenBank/DDBJ databases">
        <authorList>
            <person name="Hwang J.C."/>
        </authorList>
    </citation>
    <scope>NUCLEOTIDE SEQUENCE [LARGE SCALE GENOMIC DNA]</scope>
    <source>
        <strain evidence="4 5">IMCC35002</strain>
    </source>
</reference>
<feature type="domain" description="EAL" evidence="2">
    <location>
        <begin position="3"/>
        <end position="255"/>
    </location>
</feature>
<evidence type="ECO:0000259" key="2">
    <source>
        <dbReference type="PROSITE" id="PS50883"/>
    </source>
</evidence>
<dbReference type="CDD" id="cd01948">
    <property type="entry name" value="EAL"/>
    <property type="match status" value="1"/>
</dbReference>
<comment type="caution">
    <text evidence="4">The sequence shown here is derived from an EMBL/GenBank/DDBJ whole genome shotgun (WGS) entry which is preliminary data.</text>
</comment>
<dbReference type="InterPro" id="IPR029787">
    <property type="entry name" value="Nucleotide_cyclase"/>
</dbReference>
<proteinExistence type="predicted"/>
<dbReference type="SUPFAM" id="SSF141868">
    <property type="entry name" value="EAL domain-like"/>
    <property type="match status" value="1"/>
</dbReference>
<sequence length="588" mass="66193">MRNFAEQQALDEVLGQRLLHTQFQPIVEPKSQRILGFEALMRGPQSHPLHSPLALLSAAKLTHREFQLEWLAMELAIEAFTRLNQHPRVSLFLNISPHVLVMCHQGRGSLRELLSRFGLSNRQVVFELSEMHRVEELGALKVAVDEMRQQGFRFALDDYGTGYSNAQLWMALRPDYVKIDRYFCNQIHLDKGKRAHAQSLMQMAKLTSTSVIFEGIETNEELLELLRCGLVLAQGYLFARPQSQPCDAPYWPPIGHTTDEEDQLTHSLLQSCLPLASNLKAEEAAKHFEQNPELEAVAVVDKQGAALGLLTRLRLLELFSKTFGRELNGKRRLHELADRSVPMVAATTPIGRLSQEISDLDDGNWQFIIVEGSRYLGLGSVRDLLKQVTEQKLHHARYANPLTQLPGNVPIFEKIDALLAAKRAFHVAYFDLNHFKPYNDSYGYSQGDEVITMVATLLRQYCDHSGNFVGHLGGDDFLVVFTSSNWQLCCQRVVEAFDARIRAAYSSDDIAAGGIRGVSREGKPQFFPILSLAVGVASPDPMSCHNHHDVAELATNAKHTAKQLEQGGVFVSRRRHPQRNRRTHQSVA</sequence>
<dbReference type="Proteomes" id="UP000305675">
    <property type="component" value="Unassembled WGS sequence"/>
</dbReference>
<dbReference type="PANTHER" id="PTHR33121">
    <property type="entry name" value="CYCLIC DI-GMP PHOSPHODIESTERASE PDEF"/>
    <property type="match status" value="1"/>
</dbReference>
<dbReference type="AlphaFoldDB" id="A0A4U1BM40"/>
<evidence type="ECO:0000313" key="4">
    <source>
        <dbReference type="EMBL" id="TKB54531.1"/>
    </source>
</evidence>
<dbReference type="InterPro" id="IPR000160">
    <property type="entry name" value="GGDEF_dom"/>
</dbReference>